<feature type="binding site" evidence="14">
    <location>
        <position position="306"/>
    </location>
    <ligand>
        <name>NADP(+)</name>
        <dbReference type="ChEBI" id="CHEBI:58349"/>
    </ligand>
</feature>
<dbReference type="Gene3D" id="1.20.990.10">
    <property type="entry name" value="NADPH-cytochrome p450 Reductase, Chain A, domain 3"/>
    <property type="match status" value="1"/>
</dbReference>
<dbReference type="GO" id="GO:0005829">
    <property type="term" value="C:cytosol"/>
    <property type="evidence" value="ECO:0007669"/>
    <property type="project" value="TreeGrafter"/>
</dbReference>
<keyword evidence="14" id="KW-0443">Lipid metabolism</keyword>
<dbReference type="InterPro" id="IPR008254">
    <property type="entry name" value="Flavodoxin/NO_synth"/>
</dbReference>
<dbReference type="Proteomes" id="UP000612746">
    <property type="component" value="Unassembled WGS sequence"/>
</dbReference>
<dbReference type="AlphaFoldDB" id="A0A8H7QAY5"/>
<dbReference type="GO" id="GO:0050661">
    <property type="term" value="F:NADP binding"/>
    <property type="evidence" value="ECO:0007669"/>
    <property type="project" value="UniProtKB-UniRule"/>
</dbReference>
<sequence length="714" mass="80060">MTHTTATVLDPQSLFVLGTIGTISLGTLAWLARNHLFTSTKSPIRTSGQMESAKKQTPVAAPKKSRNFVEVMQQQSRRVIVFYGSQTGTAEDYASRIAKECTQKYNVSAMTADLEEYDMEHLDELPTDKLAIFVLATYGEGEPTDNAVPFWDFITQEETPQFSQADSAEDLSQPLKNLRYIGFGLGNKTYEHFNEAIRVVDKKLTAFGATRIGECGEGDDDGSLEEDFMAWQEAMWPSFCEVMEVSETAIGEAERTATYHTQEIEFVSETDLYLGELGDKTQSNYDAKKPYPALVQSRDLFTSSDRHCLHLDIDVTGSGLRYITGDHIAIWPTNSETEVSRLVKALGLIDKLDVAIKVEAIDPAAPKKYPFPVPTTYRSIFRHYIDIATPPPRPVLGAIAQYATSEATKSKLESLAADKDLYKNEVVECCKNLGEVLESIDSTAGAFADVPFDLIVESLSRLQPRYYSISSSSLESPNTITVTAVTLKYNPESTPDRTVYGVATNYLWAMHQAAHPEIQNAESGPEYYTKGPRDTYLNEDGVKVPVHVRKSNFKLPRNPSVPVILVGPGTGVAPHRAFVRERAFQKRNGKDVGKTLLFFGCRRSDEDYLYKDEWPELFDTLGGESRIINAFSRETDKKVYVQDRLRENGSEVWDMLDKQHAYIYVCGDAKRMAKDVQTAFIEFAQQFGGKSTEEAEQYVRDLRSKGRYQEDVWA</sequence>
<dbReference type="GO" id="GO:0050660">
    <property type="term" value="F:flavin adenine dinucleotide binding"/>
    <property type="evidence" value="ECO:0007669"/>
    <property type="project" value="UniProtKB-UniRule"/>
</dbReference>
<keyword evidence="14" id="KW-0496">Mitochondrion</keyword>
<dbReference type="InterPro" id="IPR001709">
    <property type="entry name" value="Flavoprot_Pyr_Nucl_cyt_Rdtase"/>
</dbReference>
<evidence type="ECO:0000256" key="6">
    <source>
        <dbReference type="ARBA" id="ARBA00022857"/>
    </source>
</evidence>
<evidence type="ECO:0000313" key="19">
    <source>
        <dbReference type="EMBL" id="KAG2188368.1"/>
    </source>
</evidence>
<evidence type="ECO:0000259" key="18">
    <source>
        <dbReference type="PROSITE" id="PS51384"/>
    </source>
</evidence>
<keyword evidence="20" id="KW-1185">Reference proteome</keyword>
<feature type="transmembrane region" description="Helical" evidence="14">
    <location>
        <begin position="12"/>
        <end position="32"/>
    </location>
</feature>
<feature type="binding site" evidence="14">
    <location>
        <begin position="185"/>
        <end position="194"/>
    </location>
    <ligand>
        <name>FMN</name>
        <dbReference type="ChEBI" id="CHEBI:58210"/>
    </ligand>
</feature>
<organism evidence="19 20">
    <name type="scientific">Umbelopsis vinacea</name>
    <dbReference type="NCBI Taxonomy" id="44442"/>
    <lineage>
        <taxon>Eukaryota</taxon>
        <taxon>Fungi</taxon>
        <taxon>Fungi incertae sedis</taxon>
        <taxon>Mucoromycota</taxon>
        <taxon>Mucoromycotina</taxon>
        <taxon>Umbelopsidomycetes</taxon>
        <taxon>Umbelopsidales</taxon>
        <taxon>Umbelopsidaceae</taxon>
        <taxon>Umbelopsis</taxon>
    </lineage>
</organism>
<comment type="function">
    <text evidence="14">This enzyme is required for electron transfer from NADP to cytochrome P450 in microsomes. It can also provide electron transfer to heme oxygenase and cytochrome B5. Involved in ergosterol biosynthesis.</text>
</comment>
<evidence type="ECO:0000256" key="10">
    <source>
        <dbReference type="ARBA" id="ARBA00023011"/>
    </source>
</evidence>
<dbReference type="InterPro" id="IPR023208">
    <property type="entry name" value="P450R"/>
</dbReference>
<accession>A0A8H7QAY5</accession>
<dbReference type="PRINTS" id="PR00369">
    <property type="entry name" value="FLAVODOXIN"/>
</dbReference>
<feature type="binding site" evidence="14">
    <location>
        <begin position="638"/>
        <end position="642"/>
    </location>
    <ligand>
        <name>NADP(+)</name>
        <dbReference type="ChEBI" id="CHEBI:58349"/>
    </ligand>
</feature>
<dbReference type="EMBL" id="JAEPRA010000002">
    <property type="protein sequence ID" value="KAG2188368.1"/>
    <property type="molecule type" value="Genomic_DNA"/>
</dbReference>
<dbReference type="PANTHER" id="PTHR19384">
    <property type="entry name" value="NITRIC OXIDE SYNTHASE-RELATED"/>
    <property type="match status" value="1"/>
</dbReference>
<evidence type="ECO:0000313" key="20">
    <source>
        <dbReference type="Proteomes" id="UP000612746"/>
    </source>
</evidence>
<dbReference type="SUPFAM" id="SSF52343">
    <property type="entry name" value="Ferredoxin reductase-like, C-terminal NADP-linked domain"/>
    <property type="match status" value="1"/>
</dbReference>
<keyword evidence="11 14" id="KW-0472">Membrane</keyword>
<feature type="binding site" evidence="14">
    <location>
        <position position="570"/>
    </location>
    <ligand>
        <name>NADP(+)</name>
        <dbReference type="ChEBI" id="CHEBI:58349"/>
    </ligand>
</feature>
<dbReference type="GO" id="GO:0006696">
    <property type="term" value="P:ergosterol biosynthetic process"/>
    <property type="evidence" value="ECO:0007669"/>
    <property type="project" value="UniProtKB-UniRule"/>
</dbReference>
<keyword evidence="14" id="KW-1000">Mitochondrion outer membrane</keyword>
<keyword evidence="6 14" id="KW-0521">NADP</keyword>
<dbReference type="GO" id="GO:0005886">
    <property type="term" value="C:plasma membrane"/>
    <property type="evidence" value="ECO:0007669"/>
    <property type="project" value="UniProtKB-SubCell"/>
</dbReference>
<evidence type="ECO:0000256" key="8">
    <source>
        <dbReference type="ARBA" id="ARBA00022989"/>
    </source>
</evidence>
<dbReference type="InterPro" id="IPR001094">
    <property type="entry name" value="Flavdoxin-like"/>
</dbReference>
<dbReference type="SUPFAM" id="SSF52218">
    <property type="entry name" value="Flavoproteins"/>
    <property type="match status" value="1"/>
</dbReference>
<dbReference type="InterPro" id="IPR001433">
    <property type="entry name" value="OxRdtase_FAD/NAD-bd"/>
</dbReference>
<dbReference type="InterPro" id="IPR023173">
    <property type="entry name" value="NADPH_Cyt_P450_Rdtase_alpha"/>
</dbReference>
<dbReference type="EC" id="1.6.2.4" evidence="14 15"/>
<evidence type="ECO:0000256" key="7">
    <source>
        <dbReference type="ARBA" id="ARBA00022955"/>
    </source>
</evidence>
<feature type="binding site" evidence="14">
    <location>
        <begin position="136"/>
        <end position="139"/>
    </location>
    <ligand>
        <name>FMN</name>
        <dbReference type="ChEBI" id="CHEBI:58210"/>
    </ligand>
</feature>
<feature type="domain" description="FAD-binding FR-type" evidence="18">
    <location>
        <begin position="288"/>
        <end position="556"/>
    </location>
</feature>
<evidence type="ECO:0000256" key="4">
    <source>
        <dbReference type="ARBA" id="ARBA00022824"/>
    </source>
</evidence>
<keyword evidence="12 14" id="KW-1207">Sterol metabolism</keyword>
<feature type="binding site" evidence="14">
    <location>
        <begin position="632"/>
        <end position="633"/>
    </location>
    <ligand>
        <name>NADP(+)</name>
        <dbReference type="ChEBI" id="CHEBI:58349"/>
    </ligand>
</feature>
<dbReference type="GO" id="GO:0003958">
    <property type="term" value="F:NADPH-hemoprotein reductase activity"/>
    <property type="evidence" value="ECO:0007669"/>
    <property type="project" value="UniProtKB-UniRule"/>
</dbReference>
<dbReference type="OrthoDB" id="1856718at2759"/>
<dbReference type="PIRSF" id="PIRSF000208">
    <property type="entry name" value="P450R"/>
    <property type="match status" value="1"/>
</dbReference>
<gene>
    <name evidence="19" type="ORF">INT44_001121</name>
</gene>
<feature type="binding site" evidence="14">
    <location>
        <position position="220"/>
    </location>
    <ligand>
        <name>FMN</name>
        <dbReference type="ChEBI" id="CHEBI:58210"/>
    </ligand>
</feature>
<evidence type="ECO:0000256" key="16">
    <source>
        <dbReference type="SAM" id="MobiDB-lite"/>
    </source>
</evidence>
<dbReference type="Pfam" id="PF00258">
    <property type="entry name" value="Flavodoxin_1"/>
    <property type="match status" value="1"/>
</dbReference>
<evidence type="ECO:0000259" key="17">
    <source>
        <dbReference type="PROSITE" id="PS50902"/>
    </source>
</evidence>
<feature type="binding site" evidence="14">
    <location>
        <position position="713"/>
    </location>
    <ligand>
        <name>FAD</name>
        <dbReference type="ChEBI" id="CHEBI:57692"/>
    </ligand>
</feature>
<dbReference type="Pfam" id="PF00175">
    <property type="entry name" value="NAD_binding_1"/>
    <property type="match status" value="1"/>
</dbReference>
<dbReference type="Gene3D" id="3.40.50.360">
    <property type="match status" value="1"/>
</dbReference>
<reference evidence="19" key="1">
    <citation type="submission" date="2020-12" db="EMBL/GenBank/DDBJ databases">
        <title>Metabolic potential, ecology and presence of endohyphal bacteria is reflected in genomic diversity of Mucoromycotina.</title>
        <authorList>
            <person name="Muszewska A."/>
            <person name="Okrasinska A."/>
            <person name="Steczkiewicz K."/>
            <person name="Drgas O."/>
            <person name="Orlowska M."/>
            <person name="Perlinska-Lenart U."/>
            <person name="Aleksandrzak-Piekarczyk T."/>
            <person name="Szatraj K."/>
            <person name="Zielenkiewicz U."/>
            <person name="Pilsyk S."/>
            <person name="Malc E."/>
            <person name="Mieczkowski P."/>
            <person name="Kruszewska J.S."/>
            <person name="Biernat P."/>
            <person name="Pawlowska J."/>
        </authorList>
    </citation>
    <scope>NUCLEOTIDE SEQUENCE</scope>
    <source>
        <strain evidence="19">WA0000051536</strain>
    </source>
</reference>
<dbReference type="PRINTS" id="PR00371">
    <property type="entry name" value="FPNCR"/>
</dbReference>
<evidence type="ECO:0000256" key="2">
    <source>
        <dbReference type="ARBA" id="ARBA00022643"/>
    </source>
</evidence>
<dbReference type="GO" id="GO:0010181">
    <property type="term" value="F:FMN binding"/>
    <property type="evidence" value="ECO:0007669"/>
    <property type="project" value="UniProtKB-UniRule"/>
</dbReference>
<name>A0A8H7QAY5_9FUNG</name>
<dbReference type="PROSITE" id="PS50902">
    <property type="entry name" value="FLAVODOXIN_LIKE"/>
    <property type="match status" value="1"/>
</dbReference>
<feature type="binding site" evidence="14">
    <location>
        <begin position="465"/>
        <end position="468"/>
    </location>
    <ligand>
        <name>FAD</name>
        <dbReference type="ChEBI" id="CHEBI:57692"/>
    </ligand>
</feature>
<comment type="similarity">
    <text evidence="14">Belongs to the NADPH--cytochrome P450 reductase family.</text>
</comment>
<feature type="binding site" evidence="14">
    <location>
        <position position="489"/>
    </location>
    <ligand>
        <name>FAD</name>
        <dbReference type="ChEBI" id="CHEBI:57692"/>
    </ligand>
</feature>
<dbReference type="Pfam" id="PF00667">
    <property type="entry name" value="FAD_binding_1"/>
    <property type="match status" value="1"/>
</dbReference>
<dbReference type="InterPro" id="IPR003097">
    <property type="entry name" value="CysJ-like_FAD-binding"/>
</dbReference>
<evidence type="ECO:0000256" key="14">
    <source>
        <dbReference type="HAMAP-Rule" id="MF_03212"/>
    </source>
</evidence>
<keyword evidence="8 14" id="KW-1133">Transmembrane helix</keyword>
<feature type="binding site" evidence="14">
    <location>
        <position position="675"/>
    </location>
    <ligand>
        <name>NADP(+)</name>
        <dbReference type="ChEBI" id="CHEBI:58349"/>
    </ligand>
</feature>
<feature type="binding site" evidence="14">
    <location>
        <begin position="501"/>
        <end position="504"/>
    </location>
    <ligand>
        <name>FAD</name>
        <dbReference type="ChEBI" id="CHEBI:57692"/>
    </ligand>
</feature>
<dbReference type="Gene3D" id="3.40.50.80">
    <property type="entry name" value="Nucleotide-binding domain of ferredoxin-NADP reductase (FNR) module"/>
    <property type="match status" value="1"/>
</dbReference>
<dbReference type="PROSITE" id="PS51384">
    <property type="entry name" value="FAD_FR"/>
    <property type="match status" value="1"/>
</dbReference>
<comment type="similarity">
    <text evidence="14">In the N-terminal section; belongs to the flavodoxin family.</text>
</comment>
<comment type="subcellular location">
    <subcellularLocation>
        <location evidence="14">Endoplasmic reticulum membrane</location>
        <topology evidence="14">Single-pass membrane protein</topology>
        <orientation evidence="14">Cytoplasmic side</orientation>
    </subcellularLocation>
    <subcellularLocation>
        <location evidence="14">Mitochondrion outer membrane</location>
        <topology evidence="14">Single-pass membrane protein</topology>
        <orientation evidence="14">Cytoplasmic side</orientation>
    </subcellularLocation>
    <subcellularLocation>
        <location evidence="14">Cell membrane</location>
        <topology evidence="14">Single-pass membrane protein</topology>
        <orientation evidence="14">Cytoplasmic side</orientation>
    </subcellularLocation>
</comment>
<evidence type="ECO:0000256" key="13">
    <source>
        <dbReference type="ARBA" id="ARBA00023221"/>
    </source>
</evidence>
<protein>
    <recommendedName>
        <fullName evidence="14 15">NADPH--cytochrome P450 reductase</fullName>
        <shortName evidence="14">CPR</shortName>
        <shortName evidence="14">P450R</shortName>
        <ecNumber evidence="14 15">1.6.2.4</ecNumber>
    </recommendedName>
</protein>
<comment type="similarity">
    <text evidence="14 15">In the C-terminal section; belongs to the flavoprotein pyridine nucleotide cytochrome reductase family.</text>
</comment>
<feature type="region of interest" description="Disordered" evidence="16">
    <location>
        <begin position="42"/>
        <end position="65"/>
    </location>
</feature>
<keyword evidence="9 14" id="KW-0560">Oxidoreductase</keyword>
<dbReference type="InterPro" id="IPR017927">
    <property type="entry name" value="FAD-bd_FR_type"/>
</dbReference>
<keyword evidence="2 14" id="KW-0288">FMN</keyword>
<keyword evidence="13 14" id="KW-0753">Steroid metabolism</keyword>
<feature type="binding site" evidence="14">
    <location>
        <begin position="483"/>
        <end position="485"/>
    </location>
    <ligand>
        <name>FAD</name>
        <dbReference type="ChEBI" id="CHEBI:57692"/>
    </ligand>
</feature>
<evidence type="ECO:0000256" key="1">
    <source>
        <dbReference type="ARBA" id="ARBA00022630"/>
    </source>
</evidence>
<evidence type="ECO:0000256" key="5">
    <source>
        <dbReference type="ARBA" id="ARBA00022827"/>
    </source>
</evidence>
<dbReference type="HAMAP" id="MF_03212">
    <property type="entry name" value="NCPR"/>
    <property type="match status" value="1"/>
</dbReference>
<dbReference type="GO" id="GO:0005789">
    <property type="term" value="C:endoplasmic reticulum membrane"/>
    <property type="evidence" value="ECO:0007669"/>
    <property type="project" value="UniProtKB-SubCell"/>
</dbReference>
<evidence type="ECO:0000256" key="9">
    <source>
        <dbReference type="ARBA" id="ARBA00023002"/>
    </source>
</evidence>
<dbReference type="FunFam" id="3.40.50.360:FF:000024">
    <property type="entry name" value="NADPH--cytochrome P450 reductase"/>
    <property type="match status" value="1"/>
</dbReference>
<keyword evidence="3 14" id="KW-0812">Transmembrane</keyword>
<evidence type="ECO:0000256" key="11">
    <source>
        <dbReference type="ARBA" id="ARBA00023136"/>
    </source>
</evidence>
<keyword evidence="10 14" id="KW-0756">Sterol biosynthesis</keyword>
<dbReference type="Gene3D" id="2.40.30.10">
    <property type="entry name" value="Translation factors"/>
    <property type="match status" value="1"/>
</dbReference>
<comment type="cofactor">
    <cofactor evidence="14">
        <name>FAD</name>
        <dbReference type="ChEBI" id="CHEBI:57692"/>
    </cofactor>
    <text evidence="14">Binds 1 FAD per monomer.</text>
</comment>
<dbReference type="FunFam" id="3.40.50.80:FF:000001">
    <property type="entry name" value="NADPH--cytochrome P450 reductase 1"/>
    <property type="match status" value="1"/>
</dbReference>
<comment type="catalytic activity">
    <reaction evidence="14 15">
        <text>2 oxidized [cytochrome P450] + NADPH = 2 reduced [cytochrome P450] + NADP(+) + H(+)</text>
        <dbReference type="Rhea" id="RHEA:24040"/>
        <dbReference type="Rhea" id="RHEA-COMP:14627"/>
        <dbReference type="Rhea" id="RHEA-COMP:14628"/>
        <dbReference type="ChEBI" id="CHEBI:15378"/>
        <dbReference type="ChEBI" id="CHEBI:55376"/>
        <dbReference type="ChEBI" id="CHEBI:57783"/>
        <dbReference type="ChEBI" id="CHEBI:58349"/>
        <dbReference type="ChEBI" id="CHEBI:60344"/>
        <dbReference type="EC" id="1.6.2.4"/>
    </reaction>
</comment>
<dbReference type="SUPFAM" id="SSF63380">
    <property type="entry name" value="Riboflavin synthase domain-like"/>
    <property type="match status" value="1"/>
</dbReference>
<keyword evidence="14" id="KW-1003">Cell membrane</keyword>
<keyword evidence="5 14" id="KW-0274">FAD</keyword>
<keyword evidence="1 14" id="KW-0285">Flavoprotein</keyword>
<dbReference type="GO" id="GO:0005741">
    <property type="term" value="C:mitochondrial outer membrane"/>
    <property type="evidence" value="ECO:0007669"/>
    <property type="project" value="UniProtKB-SubCell"/>
</dbReference>
<comment type="caution">
    <text evidence="19">The sequence shown here is derived from an EMBL/GenBank/DDBJ whole genome shotgun (WGS) entry which is preliminary data.</text>
</comment>
<proteinExistence type="inferred from homology"/>
<comment type="cofactor">
    <cofactor evidence="14">
        <name>FMN</name>
        <dbReference type="ChEBI" id="CHEBI:58210"/>
    </cofactor>
    <text evidence="14">Binds 1 FMN per monomer.</text>
</comment>
<evidence type="ECO:0000256" key="15">
    <source>
        <dbReference type="PIRNR" id="PIRNR000208"/>
    </source>
</evidence>
<dbReference type="PANTHER" id="PTHR19384:SF17">
    <property type="entry name" value="NADPH--CYTOCHROME P450 REDUCTASE"/>
    <property type="match status" value="1"/>
</dbReference>
<keyword evidence="4 14" id="KW-0256">Endoplasmic reticulum</keyword>
<dbReference type="InterPro" id="IPR039261">
    <property type="entry name" value="FNR_nucleotide-bd"/>
</dbReference>
<feature type="binding site" evidence="14">
    <location>
        <begin position="85"/>
        <end position="90"/>
    </location>
    <ligand>
        <name>FMN</name>
        <dbReference type="ChEBI" id="CHEBI:58210"/>
    </ligand>
</feature>
<evidence type="ECO:0000256" key="3">
    <source>
        <dbReference type="ARBA" id="ARBA00022692"/>
    </source>
</evidence>
<keyword evidence="7 14" id="KW-0752">Steroid biosynthesis</keyword>
<dbReference type="InterPro" id="IPR017938">
    <property type="entry name" value="Riboflavin_synthase-like_b-brl"/>
</dbReference>
<keyword evidence="14" id="KW-0444">Lipid biosynthesis</keyword>
<comment type="caution">
    <text evidence="14">Lacks conserved residue(s) required for the propagation of feature annotation.</text>
</comment>
<dbReference type="InterPro" id="IPR029039">
    <property type="entry name" value="Flavoprotein-like_sf"/>
</dbReference>
<feature type="domain" description="Flavodoxin-like" evidence="17">
    <location>
        <begin position="79"/>
        <end position="236"/>
    </location>
</feature>
<evidence type="ECO:0000256" key="12">
    <source>
        <dbReference type="ARBA" id="ARBA00023166"/>
    </source>
</evidence>
<dbReference type="CDD" id="cd06204">
    <property type="entry name" value="CYPOR"/>
    <property type="match status" value="1"/>
</dbReference>